<name>A0A2W7IGY7_9PROT</name>
<keyword evidence="5 9" id="KW-0812">Transmembrane</keyword>
<evidence type="ECO:0000256" key="5">
    <source>
        <dbReference type="ARBA" id="ARBA00022692"/>
    </source>
</evidence>
<gene>
    <name evidence="11" type="ORF">C8P66_11067</name>
</gene>
<evidence type="ECO:0000313" key="12">
    <source>
        <dbReference type="Proteomes" id="UP000249688"/>
    </source>
</evidence>
<reference evidence="11 12" key="1">
    <citation type="submission" date="2018-06" db="EMBL/GenBank/DDBJ databases">
        <title>Genomic Encyclopedia of Archaeal and Bacterial Type Strains, Phase II (KMG-II): from individual species to whole genera.</title>
        <authorList>
            <person name="Goeker M."/>
        </authorList>
    </citation>
    <scope>NUCLEOTIDE SEQUENCE [LARGE SCALE GENOMIC DNA]</scope>
    <source>
        <strain evidence="11 12">DSM 24525</strain>
    </source>
</reference>
<dbReference type="EMBL" id="QKYU01000010">
    <property type="protein sequence ID" value="PZW45869.1"/>
    <property type="molecule type" value="Genomic_DNA"/>
</dbReference>
<dbReference type="GO" id="GO:0140359">
    <property type="term" value="F:ABC-type transporter activity"/>
    <property type="evidence" value="ECO:0007669"/>
    <property type="project" value="InterPro"/>
</dbReference>
<feature type="transmembrane region" description="Helical" evidence="9">
    <location>
        <begin position="58"/>
        <end position="78"/>
    </location>
</feature>
<keyword evidence="3" id="KW-0813">Transport</keyword>
<evidence type="ECO:0000256" key="3">
    <source>
        <dbReference type="ARBA" id="ARBA00022448"/>
    </source>
</evidence>
<feature type="transmembrane region" description="Helical" evidence="9">
    <location>
        <begin position="90"/>
        <end position="108"/>
    </location>
</feature>
<feature type="domain" description="ABC-2 type transporter transmembrane" evidence="10">
    <location>
        <begin position="43"/>
        <end position="242"/>
    </location>
</feature>
<dbReference type="GO" id="GO:0015920">
    <property type="term" value="P:lipopolysaccharide transport"/>
    <property type="evidence" value="ECO:0007669"/>
    <property type="project" value="TreeGrafter"/>
</dbReference>
<dbReference type="RefSeq" id="WP_111398139.1">
    <property type="nucleotide sequence ID" value="NZ_QKYU01000010.1"/>
</dbReference>
<comment type="subcellular location">
    <subcellularLocation>
        <location evidence="1">Cell membrane</location>
        <topology evidence="1">Multi-pass membrane protein</topology>
    </subcellularLocation>
</comment>
<dbReference type="GO" id="GO:0005886">
    <property type="term" value="C:plasma membrane"/>
    <property type="evidence" value="ECO:0007669"/>
    <property type="project" value="UniProtKB-SubCell"/>
</dbReference>
<sequence>MLATAPTLLPPPTIHVIDANNPNLRGRAIEDLREGFATWRLAFTLARLDLRNRYRGSVLGPFWFTLSAAAMIGGLGLLYSQLFKVDLVGYLPHLAVSLIVWQVMAGLANDATTCMTQVDGVIRQLKLPYTIHALRCTFRNALTALHQLPLILIVFLMLGHNPGWAALLALPGLVLLCVNGFAASMLLGMLCARFRDIGPIVGNVLQLAFFLTPIMWKPDQLGAVKVWLPFNPFYSILETIRGPLVEGGGGILAWVAAIVFTALHAGIAFSFFVRFRGRIAFWV</sequence>
<organism evidence="11 12">
    <name type="scientific">Humitalea rosea</name>
    <dbReference type="NCBI Taxonomy" id="990373"/>
    <lineage>
        <taxon>Bacteria</taxon>
        <taxon>Pseudomonadati</taxon>
        <taxon>Pseudomonadota</taxon>
        <taxon>Alphaproteobacteria</taxon>
        <taxon>Acetobacterales</taxon>
        <taxon>Roseomonadaceae</taxon>
        <taxon>Humitalea</taxon>
    </lineage>
</organism>
<keyword evidence="8 9" id="KW-0472">Membrane</keyword>
<keyword evidence="7" id="KW-0762">Sugar transport</keyword>
<evidence type="ECO:0000313" key="11">
    <source>
        <dbReference type="EMBL" id="PZW45869.1"/>
    </source>
</evidence>
<feature type="transmembrane region" description="Helical" evidence="9">
    <location>
        <begin position="197"/>
        <end position="216"/>
    </location>
</feature>
<evidence type="ECO:0000256" key="1">
    <source>
        <dbReference type="ARBA" id="ARBA00004651"/>
    </source>
</evidence>
<dbReference type="PANTHER" id="PTHR30413:SF10">
    <property type="entry name" value="CAPSULE POLYSACCHARIDE EXPORT INNER-MEMBRANE PROTEIN CTRC"/>
    <property type="match status" value="1"/>
</dbReference>
<keyword evidence="7" id="KW-0625">Polysaccharide transport</keyword>
<dbReference type="Pfam" id="PF01061">
    <property type="entry name" value="ABC2_membrane"/>
    <property type="match status" value="1"/>
</dbReference>
<keyword evidence="4" id="KW-1003">Cell membrane</keyword>
<keyword evidence="12" id="KW-1185">Reference proteome</keyword>
<dbReference type="GO" id="GO:0015774">
    <property type="term" value="P:polysaccharide transport"/>
    <property type="evidence" value="ECO:0007669"/>
    <property type="project" value="UniProtKB-KW"/>
</dbReference>
<evidence type="ECO:0000256" key="6">
    <source>
        <dbReference type="ARBA" id="ARBA00022989"/>
    </source>
</evidence>
<comment type="caution">
    <text evidence="11">The sequence shown here is derived from an EMBL/GenBank/DDBJ whole genome shotgun (WGS) entry which is preliminary data.</text>
</comment>
<evidence type="ECO:0000256" key="4">
    <source>
        <dbReference type="ARBA" id="ARBA00022475"/>
    </source>
</evidence>
<feature type="transmembrane region" description="Helical" evidence="9">
    <location>
        <begin position="251"/>
        <end position="273"/>
    </location>
</feature>
<dbReference type="OrthoDB" id="9796017at2"/>
<dbReference type="AlphaFoldDB" id="A0A2W7IGY7"/>
<evidence type="ECO:0000256" key="7">
    <source>
        <dbReference type="ARBA" id="ARBA00023047"/>
    </source>
</evidence>
<comment type="similarity">
    <text evidence="2">Belongs to the ABC-2 integral membrane protein family.</text>
</comment>
<feature type="transmembrane region" description="Helical" evidence="9">
    <location>
        <begin position="164"/>
        <end position="190"/>
    </location>
</feature>
<proteinExistence type="inferred from homology"/>
<evidence type="ECO:0000256" key="9">
    <source>
        <dbReference type="SAM" id="Phobius"/>
    </source>
</evidence>
<dbReference type="InterPro" id="IPR013525">
    <property type="entry name" value="ABC2_TM"/>
</dbReference>
<feature type="transmembrane region" description="Helical" evidence="9">
    <location>
        <begin position="141"/>
        <end position="158"/>
    </location>
</feature>
<evidence type="ECO:0000259" key="10">
    <source>
        <dbReference type="Pfam" id="PF01061"/>
    </source>
</evidence>
<accession>A0A2W7IGY7</accession>
<keyword evidence="6 9" id="KW-1133">Transmembrane helix</keyword>
<dbReference type="Proteomes" id="UP000249688">
    <property type="component" value="Unassembled WGS sequence"/>
</dbReference>
<protein>
    <submittedName>
        <fullName evidence="11">Lipopolysaccharide transport system permease protein</fullName>
    </submittedName>
</protein>
<evidence type="ECO:0000256" key="8">
    <source>
        <dbReference type="ARBA" id="ARBA00023136"/>
    </source>
</evidence>
<evidence type="ECO:0000256" key="2">
    <source>
        <dbReference type="ARBA" id="ARBA00007783"/>
    </source>
</evidence>
<dbReference type="PANTHER" id="PTHR30413">
    <property type="entry name" value="INNER MEMBRANE TRANSPORT PERMEASE"/>
    <property type="match status" value="1"/>
</dbReference>